<dbReference type="Proteomes" id="UP000812287">
    <property type="component" value="Unassembled WGS sequence"/>
</dbReference>
<keyword evidence="2" id="KW-1185">Reference proteome</keyword>
<evidence type="ECO:0000313" key="2">
    <source>
        <dbReference type="Proteomes" id="UP000812287"/>
    </source>
</evidence>
<dbReference type="Gene3D" id="1.10.510.10">
    <property type="entry name" value="Transferase(Phosphotransferase) domain 1"/>
    <property type="match status" value="1"/>
</dbReference>
<comment type="caution">
    <text evidence="1">The sequence shown here is derived from an EMBL/GenBank/DDBJ whole genome shotgun (WGS) entry which is preliminary data.</text>
</comment>
<dbReference type="AlphaFoldDB" id="A0A9P7VG11"/>
<dbReference type="RefSeq" id="XP_043033392.1">
    <property type="nucleotide sequence ID" value="XM_043178047.1"/>
</dbReference>
<organism evidence="1 2">
    <name type="scientific">Guyanagaster necrorhizus</name>
    <dbReference type="NCBI Taxonomy" id="856835"/>
    <lineage>
        <taxon>Eukaryota</taxon>
        <taxon>Fungi</taxon>
        <taxon>Dikarya</taxon>
        <taxon>Basidiomycota</taxon>
        <taxon>Agaricomycotina</taxon>
        <taxon>Agaricomycetes</taxon>
        <taxon>Agaricomycetidae</taxon>
        <taxon>Agaricales</taxon>
        <taxon>Marasmiineae</taxon>
        <taxon>Physalacriaceae</taxon>
        <taxon>Guyanagaster</taxon>
    </lineage>
</organism>
<gene>
    <name evidence="1" type="ORF">BT62DRAFT_1013343</name>
</gene>
<evidence type="ECO:0000313" key="1">
    <source>
        <dbReference type="EMBL" id="KAG7439892.1"/>
    </source>
</evidence>
<sequence>MIAVMPIMTSKRIISWQHWEATTEHLSRRIYNHTSKCIPPKLMTLSVFPDSLTVSQAFELVTDYQMFSQEDFDSAAHIPQITGHIGKIPSTFLSECAFSARFFARNGELWKIKDWDECSIEATVEGFQMLNIWI</sequence>
<name>A0A9P7VG11_9AGAR</name>
<dbReference type="GeneID" id="66100334"/>
<proteinExistence type="predicted"/>
<reference evidence="1" key="1">
    <citation type="submission" date="2020-11" db="EMBL/GenBank/DDBJ databases">
        <title>Adaptations for nitrogen fixation in a non-lichenized fungal sporocarp promotes dispersal by wood-feeding termites.</title>
        <authorList>
            <consortium name="DOE Joint Genome Institute"/>
            <person name="Koch R.A."/>
            <person name="Yoon G."/>
            <person name="Arayal U."/>
            <person name="Lail K."/>
            <person name="Amirebrahimi M."/>
            <person name="Labutti K."/>
            <person name="Lipzen A."/>
            <person name="Riley R."/>
            <person name="Barry K."/>
            <person name="Henrissat B."/>
            <person name="Grigoriev I.V."/>
            <person name="Herr J.R."/>
            <person name="Aime M.C."/>
        </authorList>
    </citation>
    <scope>NUCLEOTIDE SEQUENCE</scope>
    <source>
        <strain evidence="1">MCA 3950</strain>
    </source>
</reference>
<dbReference type="EMBL" id="MU250581">
    <property type="protein sequence ID" value="KAG7439892.1"/>
    <property type="molecule type" value="Genomic_DNA"/>
</dbReference>
<accession>A0A9P7VG11</accession>
<protein>
    <submittedName>
        <fullName evidence="1">Uncharacterized protein</fullName>
    </submittedName>
</protein>